<reference evidence="1" key="1">
    <citation type="journal article" date="2010" name="Nature">
        <title>The dynamic genome of Hydra.</title>
        <authorList>
            <person name="Chapman J.A."/>
            <person name="Kirkness E.F."/>
            <person name="Simakov O."/>
            <person name="Hampson S.E."/>
            <person name="Mitros T."/>
            <person name="Weinmaier T."/>
            <person name="Rattei T."/>
            <person name="Balasubramanian P.G."/>
            <person name="Borman J."/>
            <person name="Busam D."/>
            <person name="Disbennett K."/>
            <person name="Pfannkoch C."/>
            <person name="Sumin N."/>
            <person name="Sutton G."/>
            <person name="Viswanathan L."/>
            <person name="Walenz B."/>
            <person name="Goodstein D.M."/>
            <person name="Hellsten U."/>
            <person name="Kawashima T."/>
            <person name="Prochnik S.E."/>
            <person name="Putnam N.H."/>
            <person name="Shu S."/>
            <person name="Blumberg B."/>
            <person name="Dana C.E."/>
            <person name="Gee L."/>
            <person name="Kibler D.F."/>
            <person name="Law L."/>
            <person name="Lindgens D."/>
            <person name="Martinez D.E."/>
            <person name="Peng J."/>
            <person name="Wigge P.A."/>
            <person name="Bertulat B."/>
            <person name="Guder C."/>
            <person name="Nakamura Y."/>
            <person name="Ozbek S."/>
            <person name="Watanabe H."/>
            <person name="Khalturin K."/>
            <person name="Hemmrich G."/>
            <person name="Franke A."/>
            <person name="Augustin R."/>
            <person name="Fraune S."/>
            <person name="Hayakawa E."/>
            <person name="Hayakawa S."/>
            <person name="Hirose M."/>
            <person name="Hwang J."/>
            <person name="Ikeo K."/>
            <person name="Nishimiya-Fujisawa C."/>
            <person name="Ogura A."/>
            <person name="Takahashi T."/>
            <person name="Steinmetz P.R."/>
            <person name="Zhang X."/>
            <person name="Aufschnaiter R."/>
            <person name="Eder M.K."/>
            <person name="Gorny A.K."/>
            <person name="Salvenmoser W."/>
            <person name="Heimberg A.M."/>
            <person name="Wheeler B.M."/>
            <person name="Peterson K.J."/>
            <person name="Boettger A."/>
            <person name="Tischler P."/>
            <person name="Wolf A."/>
            <person name="Gojobori T."/>
            <person name="Remington K.A."/>
            <person name="Strausberg R.L."/>
            <person name="Venter J."/>
            <person name="Technau U."/>
            <person name="Hobmayer B."/>
            <person name="Bosch T.C."/>
            <person name="Holstein T.W."/>
            <person name="Fujisawa T."/>
            <person name="Bode H.R."/>
            <person name="David C.N."/>
            <person name="Rokhsar D.S."/>
            <person name="Steele R.E."/>
        </authorList>
    </citation>
    <scope>NUCLEOTIDE SEQUENCE</scope>
</reference>
<proteinExistence type="predicted"/>
<evidence type="ECO:0000313" key="1">
    <source>
        <dbReference type="EMBL" id="CBA28093.1"/>
    </source>
</evidence>
<name>C9Y8V5_CURXX</name>
<gene>
    <name evidence="1" type="ORF">Csp_A05560</name>
</gene>
<accession>C9Y8V5</accession>
<evidence type="ECO:0008006" key="2">
    <source>
        <dbReference type="Google" id="ProtNLM"/>
    </source>
</evidence>
<dbReference type="EMBL" id="FN543104">
    <property type="protein sequence ID" value="CBA28093.1"/>
    <property type="molecule type" value="Genomic_DNA"/>
</dbReference>
<sequence>MQKIFTTDQGNQFTAAEFARAVLTGGRKPSMNGKSSWRHNVSITNLWRSVQYKRV</sequence>
<protein>
    <recommendedName>
        <fullName evidence="2">Integrase catalytic domain-containing protein</fullName>
    </recommendedName>
</protein>
<dbReference type="AlphaFoldDB" id="C9Y8V5"/>
<organism evidence="1">
    <name type="scientific">Curvibacter symbiont subsp. Hydra magnipapillata</name>
    <dbReference type="NCBI Taxonomy" id="667019"/>
    <lineage>
        <taxon>Bacteria</taxon>
        <taxon>Pseudomonadati</taxon>
        <taxon>Pseudomonadota</taxon>
        <taxon>Betaproteobacteria</taxon>
        <taxon>Burkholderiales</taxon>
        <taxon>Comamonadaceae</taxon>
        <taxon>Curvibacter</taxon>
    </lineage>
</organism>